<evidence type="ECO:0000256" key="1">
    <source>
        <dbReference type="SAM" id="MobiDB-lite"/>
    </source>
</evidence>
<evidence type="ECO:0000313" key="2">
    <source>
        <dbReference type="EMBL" id="KAB1977216.1"/>
    </source>
</evidence>
<dbReference type="EMBL" id="WBOB01000013">
    <property type="protein sequence ID" value="KAB1977216.1"/>
    <property type="molecule type" value="Genomic_DNA"/>
</dbReference>
<evidence type="ECO:0000313" key="3">
    <source>
        <dbReference type="Proteomes" id="UP000430323"/>
    </source>
</evidence>
<proteinExistence type="predicted"/>
<dbReference type="AlphaFoldDB" id="A0A6A1Z7I5"/>
<name>A0A6A1Z7I5_9LACO</name>
<reference evidence="2 3" key="1">
    <citation type="submission" date="2019-09" db="EMBL/GenBank/DDBJ databases">
        <title>Investigation of probiotic properties of different lactic acid bacteria.</title>
        <authorList>
            <person name="Jaomanjaka F."/>
            <person name="Blanc P."/>
        </authorList>
    </citation>
    <scope>NUCLEOTIDE SEQUENCE [LARGE SCALE GENOMIC DNA]</scope>
    <source>
        <strain evidence="2 3">BIO6272</strain>
    </source>
</reference>
<sequence length="260" mass="29733">MGINDNSDIIFHNRSSTDFGIKVLFPFNPLVPAPKKEMQSIPGRSGDWASSDSTYNSSETPVNVVIHKPRRYDDWEQLKGDIENWLFGDEDWLSFGKTSDYLYRAQIVTAPTFTPVNFERVNATFTFHFQPYKYADNGIHWQEFPRNGIVYNHESEDVKPDWHINGKGNFMLKVNDIPYEFNNIDGDIYLKGDEGNAYSNDPTTAYLIDGLLNDHIRLANNEAPLMVADGDGSNSISLEPMDANSVLNKAEFIPRWRRLI</sequence>
<organism evidence="2 3">
    <name type="scientific">Lactobacillus crispatus</name>
    <dbReference type="NCBI Taxonomy" id="47770"/>
    <lineage>
        <taxon>Bacteria</taxon>
        <taxon>Bacillati</taxon>
        <taxon>Bacillota</taxon>
        <taxon>Bacilli</taxon>
        <taxon>Lactobacillales</taxon>
        <taxon>Lactobacillaceae</taxon>
        <taxon>Lactobacillus</taxon>
    </lineage>
</organism>
<protein>
    <submittedName>
        <fullName evidence="2">Phage tail protein</fullName>
    </submittedName>
</protein>
<dbReference type="NCBIfam" id="TIGR01633">
    <property type="entry name" value="phi3626_gp14_N"/>
    <property type="match status" value="1"/>
</dbReference>
<accession>A0A6A1Z7I5</accession>
<gene>
    <name evidence="2" type="ORF">F8251_03925</name>
</gene>
<dbReference type="InterPro" id="IPR006520">
    <property type="entry name" value="Dit_BPSPP_N"/>
</dbReference>
<dbReference type="Proteomes" id="UP000430323">
    <property type="component" value="Unassembled WGS sequence"/>
</dbReference>
<feature type="region of interest" description="Disordered" evidence="1">
    <location>
        <begin position="36"/>
        <end position="55"/>
    </location>
</feature>
<comment type="caution">
    <text evidence="2">The sequence shown here is derived from an EMBL/GenBank/DDBJ whole genome shotgun (WGS) entry which is preliminary data.</text>
</comment>
<dbReference type="Gene3D" id="2.40.30.200">
    <property type="match status" value="1"/>
</dbReference>
<dbReference type="RefSeq" id="WP_151495275.1">
    <property type="nucleotide sequence ID" value="NZ_JACCPQ010000029.1"/>
</dbReference>